<feature type="compositionally biased region" description="Polar residues" evidence="11">
    <location>
        <begin position="545"/>
        <end position="584"/>
    </location>
</feature>
<sequence length="711" mass="77120">MLLHHVPCGLKADISLKLAPRHAGDVQSRENLQRFRKLKQGLLRRETVLMKAAGPDLEDPPKTKSDLRVPTKKTDSSQQVGTSSAVSKLTVKEGTNMNTKWTLPELVLDQLVDSAVDVGRHLGRQLKGLPSTSVLDNLLKGEDGKLLMRRGGTGRPVVLILGTGWAAHSCVKVIDTEMYDVVVVSPRNFFFFTPMLPSTAVGTVEFRSLLEPIRTSNEFVAYLDATCEQLDLKNKVATCSAASGYENGERPTFEVPYDILVVSVGEQPATLGVPGVDQYCYFMKEITDTVNIRNRIGKCFELASLPGTTTEDKERLLNFVVVGGGPTGVEFSGTLSDYVRGDLKRKYPQLMKYVKVTLLQSAQTILTQFKAGLAQKALENLSNTGVQVMTGVRVVEVTQSLVILKDGRKLRYGLCVWSAGNAARPLVQNLTSVIPSQAEYQMSPAPTSRKLAVDGYLRVIGAEDVIAIGDCSLRVGDPLPSTAQVAGQQGAYLAHLLNRGFVLGMGGLEQPPPFRAVMPNMFQSLLRGLQAPTSKATGDLHHDASPTNLDIITPSSSAGLPQQHLQQDGSNSLTPHHATSTDNTIVGPDSVMSSSSSNSSSLVVTVGDVDVGSSYDQQKQLAAAPGATLEYCRRPFDFLSLGIMAYVGDNKALTQLEAGSNGPVNINLYGSFAFLLWRSVYITKQVSLRNRVLILFDWLKAKVFGRDMSMF</sequence>
<evidence type="ECO:0000256" key="11">
    <source>
        <dbReference type="SAM" id="MobiDB-lite"/>
    </source>
</evidence>
<dbReference type="OrthoDB" id="3244603at2759"/>
<dbReference type="GO" id="GO:0005743">
    <property type="term" value="C:mitochondrial inner membrane"/>
    <property type="evidence" value="ECO:0007669"/>
    <property type="project" value="UniProtKB-SubCell"/>
</dbReference>
<evidence type="ECO:0000313" key="14">
    <source>
        <dbReference type="EMBL" id="GAX78639.1"/>
    </source>
</evidence>
<evidence type="ECO:0000256" key="9">
    <source>
        <dbReference type="ARBA" id="ARBA00047599"/>
    </source>
</evidence>
<dbReference type="EC" id="1.6.5.9" evidence="3"/>
<gene>
    <name evidence="14" type="ORF">CEUSTIGMA_g6077.t1</name>
</gene>
<dbReference type="InterPro" id="IPR045024">
    <property type="entry name" value="NDH-2"/>
</dbReference>
<feature type="domain" description="FAD/NAD(P)-binding" evidence="12">
    <location>
        <begin position="158"/>
        <end position="490"/>
    </location>
</feature>
<dbReference type="STRING" id="1157962.A0A250X6U9"/>
<accession>A0A250X6U9</accession>
<dbReference type="Proteomes" id="UP000232323">
    <property type="component" value="Unassembled WGS sequence"/>
</dbReference>
<dbReference type="PRINTS" id="PR00368">
    <property type="entry name" value="FADPNR"/>
</dbReference>
<feature type="compositionally biased region" description="Polar residues" evidence="11">
    <location>
        <begin position="76"/>
        <end position="89"/>
    </location>
</feature>
<keyword evidence="6" id="KW-0274">FAD</keyword>
<dbReference type="Gene3D" id="3.50.50.100">
    <property type="match status" value="2"/>
</dbReference>
<keyword evidence="5" id="KW-0496">Mitochondrion</keyword>
<keyword evidence="4" id="KW-0285">Flavoprotein</keyword>
<feature type="compositionally biased region" description="Basic and acidic residues" evidence="11">
    <location>
        <begin position="59"/>
        <end position="75"/>
    </location>
</feature>
<reference evidence="14 15" key="1">
    <citation type="submission" date="2017-08" db="EMBL/GenBank/DDBJ databases">
        <title>Acidophilic green algal genome provides insights into adaptation to an acidic environment.</title>
        <authorList>
            <person name="Hirooka S."/>
            <person name="Hirose Y."/>
            <person name="Kanesaki Y."/>
            <person name="Higuchi S."/>
            <person name="Fujiwara T."/>
            <person name="Onuma R."/>
            <person name="Era A."/>
            <person name="Ohbayashi R."/>
            <person name="Uzuka A."/>
            <person name="Nozaki H."/>
            <person name="Yoshikawa H."/>
            <person name="Miyagishima S.Y."/>
        </authorList>
    </citation>
    <scope>NUCLEOTIDE SEQUENCE [LARGE SCALE GENOMIC DNA]</scope>
    <source>
        <strain evidence="14 15">NIES-2499</strain>
    </source>
</reference>
<dbReference type="Pfam" id="PF22366">
    <property type="entry name" value="NDH2_C"/>
    <property type="match status" value="1"/>
</dbReference>
<protein>
    <recommendedName>
        <fullName evidence="3">NADH:ubiquinone reductase (non-electrogenic)</fullName>
        <ecNumber evidence="3">1.6.5.9</ecNumber>
    </recommendedName>
</protein>
<dbReference type="InterPro" id="IPR054585">
    <property type="entry name" value="NDH2-like_C"/>
</dbReference>
<keyword evidence="5" id="KW-0472">Membrane</keyword>
<keyword evidence="7" id="KW-0560">Oxidoreductase</keyword>
<keyword evidence="15" id="KW-1185">Reference proteome</keyword>
<comment type="catalytic activity">
    <reaction evidence="10">
        <text>a ubiquinone + NADH + H(+) = a ubiquinol + NAD(+)</text>
        <dbReference type="Rhea" id="RHEA:23152"/>
        <dbReference type="Rhea" id="RHEA-COMP:9565"/>
        <dbReference type="Rhea" id="RHEA-COMP:9566"/>
        <dbReference type="ChEBI" id="CHEBI:15378"/>
        <dbReference type="ChEBI" id="CHEBI:16389"/>
        <dbReference type="ChEBI" id="CHEBI:17976"/>
        <dbReference type="ChEBI" id="CHEBI:57540"/>
        <dbReference type="ChEBI" id="CHEBI:57945"/>
    </reaction>
</comment>
<feature type="domain" description="External alternative NADH-ubiquinone oxidoreductase-like C-terminal" evidence="13">
    <location>
        <begin position="642"/>
        <end position="707"/>
    </location>
</feature>
<organism evidence="14 15">
    <name type="scientific">Chlamydomonas eustigma</name>
    <dbReference type="NCBI Taxonomy" id="1157962"/>
    <lineage>
        <taxon>Eukaryota</taxon>
        <taxon>Viridiplantae</taxon>
        <taxon>Chlorophyta</taxon>
        <taxon>core chlorophytes</taxon>
        <taxon>Chlorophyceae</taxon>
        <taxon>CS clade</taxon>
        <taxon>Chlamydomonadales</taxon>
        <taxon>Chlamydomonadaceae</taxon>
        <taxon>Chlamydomonas</taxon>
    </lineage>
</organism>
<evidence type="ECO:0000313" key="15">
    <source>
        <dbReference type="Proteomes" id="UP000232323"/>
    </source>
</evidence>
<dbReference type="Pfam" id="PF07992">
    <property type="entry name" value="Pyr_redox_2"/>
    <property type="match status" value="1"/>
</dbReference>
<comment type="similarity">
    <text evidence="2">Belongs to the NADH dehydrogenase family.</text>
</comment>
<evidence type="ECO:0000256" key="5">
    <source>
        <dbReference type="ARBA" id="ARBA00022792"/>
    </source>
</evidence>
<proteinExistence type="inferred from homology"/>
<evidence type="ECO:0000256" key="10">
    <source>
        <dbReference type="ARBA" id="ARBA00049010"/>
    </source>
</evidence>
<dbReference type="EMBL" id="BEGY01000034">
    <property type="protein sequence ID" value="GAX78639.1"/>
    <property type="molecule type" value="Genomic_DNA"/>
</dbReference>
<feature type="compositionally biased region" description="Low complexity" evidence="11">
    <location>
        <begin position="590"/>
        <end position="599"/>
    </location>
</feature>
<dbReference type="InterPro" id="IPR023753">
    <property type="entry name" value="FAD/NAD-binding_dom"/>
</dbReference>
<evidence type="ECO:0000256" key="8">
    <source>
        <dbReference type="ARBA" id="ARBA00023027"/>
    </source>
</evidence>
<evidence type="ECO:0000259" key="12">
    <source>
        <dbReference type="Pfam" id="PF07992"/>
    </source>
</evidence>
<evidence type="ECO:0000256" key="1">
    <source>
        <dbReference type="ARBA" id="ARBA00004637"/>
    </source>
</evidence>
<evidence type="ECO:0000256" key="4">
    <source>
        <dbReference type="ARBA" id="ARBA00022630"/>
    </source>
</evidence>
<evidence type="ECO:0000256" key="6">
    <source>
        <dbReference type="ARBA" id="ARBA00022827"/>
    </source>
</evidence>
<keyword evidence="5" id="KW-0999">Mitochondrion inner membrane</keyword>
<dbReference type="GO" id="GO:0050136">
    <property type="term" value="F:NADH dehydrogenase (quinone) (non-electrogenic) activity"/>
    <property type="evidence" value="ECO:0007669"/>
    <property type="project" value="UniProtKB-EC"/>
</dbReference>
<evidence type="ECO:0000259" key="13">
    <source>
        <dbReference type="Pfam" id="PF22366"/>
    </source>
</evidence>
<dbReference type="SUPFAM" id="SSF51905">
    <property type="entry name" value="FAD/NAD(P)-binding domain"/>
    <property type="match status" value="2"/>
</dbReference>
<keyword evidence="8" id="KW-0520">NAD</keyword>
<dbReference type="AlphaFoldDB" id="A0A250X6U9"/>
<feature type="region of interest" description="Disordered" evidence="11">
    <location>
        <begin position="534"/>
        <end position="599"/>
    </location>
</feature>
<name>A0A250X6U9_9CHLO</name>
<comment type="catalytic activity">
    <reaction evidence="9">
        <text>a quinone + NADH + H(+) = a quinol + NAD(+)</text>
        <dbReference type="Rhea" id="RHEA:46160"/>
        <dbReference type="ChEBI" id="CHEBI:15378"/>
        <dbReference type="ChEBI" id="CHEBI:24646"/>
        <dbReference type="ChEBI" id="CHEBI:57540"/>
        <dbReference type="ChEBI" id="CHEBI:57945"/>
        <dbReference type="ChEBI" id="CHEBI:132124"/>
        <dbReference type="EC" id="1.6.5.9"/>
    </reaction>
</comment>
<feature type="region of interest" description="Disordered" evidence="11">
    <location>
        <begin position="50"/>
        <end position="89"/>
    </location>
</feature>
<dbReference type="PANTHER" id="PTHR43706:SF38">
    <property type="entry name" value="FAD_NAD(P)-BINDING DOMAIN-CONTAINING PROTEIN"/>
    <property type="match status" value="1"/>
</dbReference>
<dbReference type="InterPro" id="IPR036188">
    <property type="entry name" value="FAD/NAD-bd_sf"/>
</dbReference>
<evidence type="ECO:0000256" key="3">
    <source>
        <dbReference type="ARBA" id="ARBA00012637"/>
    </source>
</evidence>
<dbReference type="PANTHER" id="PTHR43706">
    <property type="entry name" value="NADH DEHYDROGENASE"/>
    <property type="match status" value="1"/>
</dbReference>
<comment type="caution">
    <text evidence="14">The sequence shown here is derived from an EMBL/GenBank/DDBJ whole genome shotgun (WGS) entry which is preliminary data.</text>
</comment>
<comment type="subcellular location">
    <subcellularLocation>
        <location evidence="1">Mitochondrion inner membrane</location>
        <topology evidence="1">Peripheral membrane protein</topology>
    </subcellularLocation>
</comment>
<evidence type="ECO:0000256" key="2">
    <source>
        <dbReference type="ARBA" id="ARBA00005272"/>
    </source>
</evidence>
<evidence type="ECO:0000256" key="7">
    <source>
        <dbReference type="ARBA" id="ARBA00023002"/>
    </source>
</evidence>